<dbReference type="GO" id="GO:0003677">
    <property type="term" value="F:DNA binding"/>
    <property type="evidence" value="ECO:0007669"/>
    <property type="project" value="InterPro"/>
</dbReference>
<evidence type="ECO:0000256" key="1">
    <source>
        <dbReference type="ARBA" id="ARBA00023242"/>
    </source>
</evidence>
<evidence type="ECO:0000313" key="3">
    <source>
        <dbReference type="EMBL" id="KAJ5464460.1"/>
    </source>
</evidence>
<gene>
    <name evidence="3" type="ORF">N7458_000146</name>
</gene>
<dbReference type="PANTHER" id="PTHR47425">
    <property type="entry name" value="FARB-RELATED"/>
    <property type="match status" value="1"/>
</dbReference>
<keyword evidence="1" id="KW-0539">Nucleus</keyword>
<evidence type="ECO:0000259" key="2">
    <source>
        <dbReference type="Pfam" id="PF04082"/>
    </source>
</evidence>
<dbReference type="InterPro" id="IPR007219">
    <property type="entry name" value="XnlR_reg_dom"/>
</dbReference>
<dbReference type="AlphaFoldDB" id="A0AAD6CG72"/>
<dbReference type="GO" id="GO:0008270">
    <property type="term" value="F:zinc ion binding"/>
    <property type="evidence" value="ECO:0007669"/>
    <property type="project" value="InterPro"/>
</dbReference>
<proteinExistence type="predicted"/>
<sequence>MNADIVNIRYSPDKSAVRALNEDNIVPLFGHSNNDPHHGAGETDALAIRAPGHPPDVCNQFENLLQQVPVDGDTKTGSTPEKEIPFQEIGCLVVDNYHKLSLRQRDFLNSEGVFQVPSLTIMGILLDQYFIHVDPYLPLIGENDFWHRHTRTSGEDTRISSDSISLFVFNSMMVACSAYLTHETLQKAGWPSSRAARKVFYDRAKSLFDFGLVKDSLSISQGSVLLAEQCLSSDNHAGCAWLDVAIHHARLLGAHNCHNFIIGLGQDKKEARMKRQLWRCIIIRDMLISMGLRVPAKVIRAHFDLNDILSTVDEDFNNNPYLFQAFHMLSRSTLAQLFGIQLRLALIAIDVSTLVYSPSPDFTAWWFSFVDFRKVTHEIRRVEAELDQWATASIASVFTALSDTLPFSSAVKSYGQLILIHYHIIRLALSQHEMLILETCKRYYDNNHYLFRLFENNDTLKRSINVICEGAKYLATMPVGMVHLPIGMLSFSALPLILNSLQRHLLETDSQRLAREENIQYVERAIKILERQYDITDDILAYVYKISSFLSDKHQLGLFRMRHGPHEHDLQATFSATCPGKDWVTAWCERFLVDPHVYLRLSKLLDWTLSHGQFPQENEICMLYVRLGIGIELYALDSSIEVSTEMAFPAVPYTDHLVRYGHKMSGNPSVREGHDKEHSGQKISSAVNVDREISCVDLSQDDEMIEIIWNTLGLPGSFSTFVNG</sequence>
<dbReference type="EMBL" id="JAPVEA010000001">
    <property type="protein sequence ID" value="KAJ5464460.1"/>
    <property type="molecule type" value="Genomic_DNA"/>
</dbReference>
<protein>
    <recommendedName>
        <fullName evidence="2">Xylanolytic transcriptional activator regulatory domain-containing protein</fullName>
    </recommendedName>
</protein>
<keyword evidence="4" id="KW-1185">Reference proteome</keyword>
<dbReference type="PANTHER" id="PTHR47425:SF2">
    <property type="entry name" value="FARB-RELATED"/>
    <property type="match status" value="1"/>
</dbReference>
<dbReference type="RefSeq" id="XP_056771307.1">
    <property type="nucleotide sequence ID" value="XM_056903540.1"/>
</dbReference>
<dbReference type="GeneID" id="81593783"/>
<name>A0AAD6CG72_9EURO</name>
<accession>A0AAD6CG72</accession>
<dbReference type="GO" id="GO:0006351">
    <property type="term" value="P:DNA-templated transcription"/>
    <property type="evidence" value="ECO:0007669"/>
    <property type="project" value="InterPro"/>
</dbReference>
<dbReference type="Pfam" id="PF04082">
    <property type="entry name" value="Fungal_trans"/>
    <property type="match status" value="1"/>
</dbReference>
<comment type="caution">
    <text evidence="3">The sequence shown here is derived from an EMBL/GenBank/DDBJ whole genome shotgun (WGS) entry which is preliminary data.</text>
</comment>
<dbReference type="Proteomes" id="UP001213681">
    <property type="component" value="Unassembled WGS sequence"/>
</dbReference>
<dbReference type="CDD" id="cd12148">
    <property type="entry name" value="fungal_TF_MHR"/>
    <property type="match status" value="1"/>
</dbReference>
<evidence type="ECO:0000313" key="4">
    <source>
        <dbReference type="Proteomes" id="UP001213681"/>
    </source>
</evidence>
<organism evidence="3 4">
    <name type="scientific">Penicillium daleae</name>
    <dbReference type="NCBI Taxonomy" id="63821"/>
    <lineage>
        <taxon>Eukaryota</taxon>
        <taxon>Fungi</taxon>
        <taxon>Dikarya</taxon>
        <taxon>Ascomycota</taxon>
        <taxon>Pezizomycotina</taxon>
        <taxon>Eurotiomycetes</taxon>
        <taxon>Eurotiomycetidae</taxon>
        <taxon>Eurotiales</taxon>
        <taxon>Aspergillaceae</taxon>
        <taxon>Penicillium</taxon>
    </lineage>
</organism>
<reference evidence="3" key="1">
    <citation type="submission" date="2022-12" db="EMBL/GenBank/DDBJ databases">
        <authorList>
            <person name="Petersen C."/>
        </authorList>
    </citation>
    <scope>NUCLEOTIDE SEQUENCE</scope>
    <source>
        <strain evidence="3">IBT 16125</strain>
    </source>
</reference>
<feature type="domain" description="Xylanolytic transcriptional activator regulatory" evidence="2">
    <location>
        <begin position="126"/>
        <end position="389"/>
    </location>
</feature>
<reference evidence="3" key="2">
    <citation type="journal article" date="2023" name="IMA Fungus">
        <title>Comparative genomic study of the Penicillium genus elucidates a diverse pangenome and 15 lateral gene transfer events.</title>
        <authorList>
            <person name="Petersen C."/>
            <person name="Sorensen T."/>
            <person name="Nielsen M.R."/>
            <person name="Sondergaard T.E."/>
            <person name="Sorensen J.L."/>
            <person name="Fitzpatrick D.A."/>
            <person name="Frisvad J.C."/>
            <person name="Nielsen K.L."/>
        </authorList>
    </citation>
    <scope>NUCLEOTIDE SEQUENCE</scope>
    <source>
        <strain evidence="3">IBT 16125</strain>
    </source>
</reference>
<dbReference type="InterPro" id="IPR052761">
    <property type="entry name" value="Fungal_Detox/Toxin_TFs"/>
</dbReference>